<comment type="caution">
    <text evidence="3">The sequence shown here is derived from an EMBL/GenBank/DDBJ whole genome shotgun (WGS) entry which is preliminary data.</text>
</comment>
<evidence type="ECO:0000313" key="4">
    <source>
        <dbReference type="Proteomes" id="UP000548476"/>
    </source>
</evidence>
<dbReference type="AlphaFoldDB" id="A0A841FFX0"/>
<reference evidence="3 4" key="1">
    <citation type="submission" date="2020-08" db="EMBL/GenBank/DDBJ databases">
        <title>Genomic Encyclopedia of Type Strains, Phase IV (KMG-IV): sequencing the most valuable type-strain genomes for metagenomic binning, comparative biology and taxonomic classification.</title>
        <authorList>
            <person name="Goeker M."/>
        </authorList>
    </citation>
    <scope>NUCLEOTIDE SEQUENCE [LARGE SCALE GENOMIC DNA]</scope>
    <source>
        <strain evidence="3 4">YIM 65646</strain>
    </source>
</reference>
<evidence type="ECO:0000313" key="3">
    <source>
        <dbReference type="EMBL" id="MBB6032452.1"/>
    </source>
</evidence>
<dbReference type="EMBL" id="JACHGT010000001">
    <property type="protein sequence ID" value="MBB6032452.1"/>
    <property type="molecule type" value="Genomic_DNA"/>
</dbReference>
<keyword evidence="4" id="KW-1185">Reference proteome</keyword>
<evidence type="ECO:0000256" key="2">
    <source>
        <dbReference type="SAM" id="SignalP"/>
    </source>
</evidence>
<name>A0A841FFX0_9ACTN</name>
<dbReference type="Proteomes" id="UP000548476">
    <property type="component" value="Unassembled WGS sequence"/>
</dbReference>
<gene>
    <name evidence="3" type="ORF">HNR73_000294</name>
</gene>
<feature type="region of interest" description="Disordered" evidence="1">
    <location>
        <begin position="56"/>
        <end position="77"/>
    </location>
</feature>
<dbReference type="RefSeq" id="WP_184785351.1">
    <property type="nucleotide sequence ID" value="NZ_BONT01000042.1"/>
</dbReference>
<protein>
    <submittedName>
        <fullName evidence="3">Uncharacterized protein</fullName>
    </submittedName>
</protein>
<accession>A0A841FFX0</accession>
<feature type="signal peptide" evidence="2">
    <location>
        <begin position="1"/>
        <end position="23"/>
    </location>
</feature>
<feature type="chain" id="PRO_5032277233" evidence="2">
    <location>
        <begin position="24"/>
        <end position="622"/>
    </location>
</feature>
<organism evidence="3 4">
    <name type="scientific">Phytomonospora endophytica</name>
    <dbReference type="NCBI Taxonomy" id="714109"/>
    <lineage>
        <taxon>Bacteria</taxon>
        <taxon>Bacillati</taxon>
        <taxon>Actinomycetota</taxon>
        <taxon>Actinomycetes</taxon>
        <taxon>Micromonosporales</taxon>
        <taxon>Micromonosporaceae</taxon>
        <taxon>Phytomonospora</taxon>
    </lineage>
</organism>
<evidence type="ECO:0000256" key="1">
    <source>
        <dbReference type="SAM" id="MobiDB-lite"/>
    </source>
</evidence>
<sequence length="622" mass="66235">MRLRSIGILVGVLTLIPAGTAYADPPAAPTTITPTDTVTLPTGDVVLPLPDGRFDVRPGPGREGVTFTSPTAPDGSGDRLLVPADVLDQLGSGGLDPALFNVDAILRGETAGTSSFAPLAGDAQAVTVAFETPSGAITKQKQVNLQDQVTGKVFYLRDQGDGTVAGLVPPGEYSALAYQQTQPSAGTAGFASLTYHRLTVADAPTGFTVEGNDLEELTFTVDRKDAVAHSAEFKLQANLPGIDTGMSYTTILEGDWRIYSTPAEAEGLLFAIRPTLTGPEDEGGQTAYGYHLAYTATGEIPADLSWRVRDRGLAKRVVDYQAQGYKIDFRRNSYGRVDSGHDSAFVVPEFAVRTPQVRTEYYTASPEVEWFHTAQFNAEYPADYIVHYGGHYKTGSARDTWFGAPVGPGLVHERYAFSLNRSGDQLSGITPMFTGPDAAEAGWGLVGVTGVTTLSRDGVEIARKDSRLESQNYYLPAGDSGTYTLAVDATRDVPWTALGTRATATWTFDSASTAEREAVNLSTVSLDASGVENGYARRWVPQVVTLDAHRQGAAAKTTSMTMEVSYDDGVTWKKVSLLRHGDQALGLLVHPAGATFVSVRLSSTDSIGGSFAATTIRSFGLK</sequence>
<keyword evidence="2" id="KW-0732">Signal</keyword>
<proteinExistence type="predicted"/>